<keyword evidence="1" id="KW-1133">Transmembrane helix</keyword>
<accession>A0A380CXD1</accession>
<reference evidence="2 3" key="1">
    <citation type="submission" date="2018-06" db="EMBL/GenBank/DDBJ databases">
        <authorList>
            <consortium name="Pathogen Informatics"/>
            <person name="Doyle S."/>
        </authorList>
    </citation>
    <scope>NUCLEOTIDE SEQUENCE [LARGE SCALE GENOMIC DNA]</scope>
    <source>
        <strain evidence="2 3">NCTC10738</strain>
    </source>
</reference>
<keyword evidence="1" id="KW-0812">Transmembrane</keyword>
<dbReference type="AlphaFoldDB" id="A0A380CXD1"/>
<dbReference type="Proteomes" id="UP000254069">
    <property type="component" value="Unassembled WGS sequence"/>
</dbReference>
<evidence type="ECO:0000313" key="3">
    <source>
        <dbReference type="Proteomes" id="UP000254069"/>
    </source>
</evidence>
<sequence length="35" mass="4167">MGYWIHNVLFINKIGWFLWGFLSEGLLQGNRKSKI</sequence>
<name>A0A380CXD1_9GAMM</name>
<gene>
    <name evidence="2" type="ORF">NCTC10738_04583</name>
</gene>
<keyword evidence="1" id="KW-0472">Membrane</keyword>
<proteinExistence type="predicted"/>
<keyword evidence="3" id="KW-1185">Reference proteome</keyword>
<feature type="transmembrane region" description="Helical" evidence="1">
    <location>
        <begin position="6"/>
        <end position="27"/>
    </location>
</feature>
<organism evidence="2 3">
    <name type="scientific">Shewanella algae</name>
    <dbReference type="NCBI Taxonomy" id="38313"/>
    <lineage>
        <taxon>Bacteria</taxon>
        <taxon>Pseudomonadati</taxon>
        <taxon>Pseudomonadota</taxon>
        <taxon>Gammaproteobacteria</taxon>
        <taxon>Alteromonadales</taxon>
        <taxon>Shewanellaceae</taxon>
        <taxon>Shewanella</taxon>
    </lineage>
</organism>
<evidence type="ECO:0000313" key="2">
    <source>
        <dbReference type="EMBL" id="SUJ35122.1"/>
    </source>
</evidence>
<evidence type="ECO:0000256" key="1">
    <source>
        <dbReference type="SAM" id="Phobius"/>
    </source>
</evidence>
<protein>
    <submittedName>
        <fullName evidence="2">Uncharacterized protein</fullName>
    </submittedName>
</protein>
<dbReference type="EMBL" id="UGYO01000003">
    <property type="protein sequence ID" value="SUJ35122.1"/>
    <property type="molecule type" value="Genomic_DNA"/>
</dbReference>